<sequence>VSLQETHDSIFLVVDMHALTVRQNPAELRQRCLSYVAQYIACGIDPEKSTIVIQSHVSQHAELMWILSTLTYMGELNRMTQFKDKSKKHAANINAGLFTYPILMASDILLYQADLVPVGADQKQHLELARDLAIRFNSTYSDTFVVPEPCIPKTGARIMSLQEPEKKMSKSDENLNNLIAILDSADIVKRKIKRAVTDSGSEVRMDKSRPGISNLVQLYSLITDLSVKEVESQFSGKMYSDFKTDLGNVIAEFLEPIQKKYNEISKDKDYLESVLAKGAENAFYRGRKTLSKVYRKVGFIQPAR</sequence>
<dbReference type="Gene3D" id="1.10.240.10">
    <property type="entry name" value="Tyrosyl-Transfer RNA Synthetase"/>
    <property type="match status" value="1"/>
</dbReference>
<dbReference type="EMBL" id="UINC01004419">
    <property type="protein sequence ID" value="SVA14180.1"/>
    <property type="molecule type" value="Genomic_DNA"/>
</dbReference>
<keyword evidence="4" id="KW-0436">Ligase</keyword>
<dbReference type="SUPFAM" id="SSF52374">
    <property type="entry name" value="Nucleotidylyl transferase"/>
    <property type="match status" value="1"/>
</dbReference>
<keyword evidence="7" id="KW-0648">Protein biosynthesis</keyword>
<dbReference type="InterPro" id="IPR014729">
    <property type="entry name" value="Rossmann-like_a/b/a_fold"/>
</dbReference>
<reference evidence="10" key="1">
    <citation type="submission" date="2018-05" db="EMBL/GenBank/DDBJ databases">
        <authorList>
            <person name="Lanie J.A."/>
            <person name="Ng W.-L."/>
            <person name="Kazmierczak K.M."/>
            <person name="Andrzejewski T.M."/>
            <person name="Davidsen T.M."/>
            <person name="Wayne K.J."/>
            <person name="Tettelin H."/>
            <person name="Glass J.I."/>
            <person name="Rusch D."/>
            <person name="Podicherti R."/>
            <person name="Tsui H.-C.T."/>
            <person name="Winkler M.E."/>
        </authorList>
    </citation>
    <scope>NUCLEOTIDE SEQUENCE</scope>
</reference>
<evidence type="ECO:0000256" key="9">
    <source>
        <dbReference type="ARBA" id="ARBA00030268"/>
    </source>
</evidence>
<evidence type="ECO:0000313" key="10">
    <source>
        <dbReference type="EMBL" id="SVA14180.1"/>
    </source>
</evidence>
<name>A0A381TDL0_9ZZZZ</name>
<protein>
    <recommendedName>
        <fullName evidence="3">tryptophan--tRNA ligase</fullName>
        <ecNumber evidence="3">6.1.1.2</ecNumber>
    </recommendedName>
    <alternativeName>
        <fullName evidence="9">Tryptophanyl-tRNA synthetase</fullName>
    </alternativeName>
</protein>
<dbReference type="CDD" id="cd00806">
    <property type="entry name" value="TrpRS_core"/>
    <property type="match status" value="1"/>
</dbReference>
<feature type="non-terminal residue" evidence="10">
    <location>
        <position position="1"/>
    </location>
</feature>
<keyword evidence="5" id="KW-0547">Nucleotide-binding</keyword>
<organism evidence="10">
    <name type="scientific">marine metagenome</name>
    <dbReference type="NCBI Taxonomy" id="408172"/>
    <lineage>
        <taxon>unclassified sequences</taxon>
        <taxon>metagenomes</taxon>
        <taxon>ecological metagenomes</taxon>
    </lineage>
</organism>
<dbReference type="InterPro" id="IPR002305">
    <property type="entry name" value="aa-tRNA-synth_Ic"/>
</dbReference>
<comment type="subcellular location">
    <subcellularLocation>
        <location evidence="1">Mitochondrion</location>
    </subcellularLocation>
</comment>
<gene>
    <name evidence="10" type="ORF">METZ01_LOCUS67034</name>
</gene>
<keyword evidence="6" id="KW-0067">ATP-binding</keyword>
<evidence type="ECO:0000256" key="3">
    <source>
        <dbReference type="ARBA" id="ARBA00013161"/>
    </source>
</evidence>
<dbReference type="GO" id="GO:0005524">
    <property type="term" value="F:ATP binding"/>
    <property type="evidence" value="ECO:0007669"/>
    <property type="project" value="UniProtKB-KW"/>
</dbReference>
<dbReference type="InterPro" id="IPR002306">
    <property type="entry name" value="Trp-tRNA-ligase"/>
</dbReference>
<evidence type="ECO:0000256" key="2">
    <source>
        <dbReference type="ARBA" id="ARBA00005594"/>
    </source>
</evidence>
<proteinExistence type="inferred from homology"/>
<accession>A0A381TDL0</accession>
<evidence type="ECO:0000256" key="5">
    <source>
        <dbReference type="ARBA" id="ARBA00022741"/>
    </source>
</evidence>
<dbReference type="GO" id="GO:0005829">
    <property type="term" value="C:cytosol"/>
    <property type="evidence" value="ECO:0007669"/>
    <property type="project" value="TreeGrafter"/>
</dbReference>
<evidence type="ECO:0000256" key="8">
    <source>
        <dbReference type="ARBA" id="ARBA00023146"/>
    </source>
</evidence>
<dbReference type="InterPro" id="IPR050203">
    <property type="entry name" value="Trp-tRNA_synthetase"/>
</dbReference>
<evidence type="ECO:0000256" key="1">
    <source>
        <dbReference type="ARBA" id="ARBA00004173"/>
    </source>
</evidence>
<evidence type="ECO:0000256" key="4">
    <source>
        <dbReference type="ARBA" id="ARBA00022598"/>
    </source>
</evidence>
<dbReference type="PANTHER" id="PTHR43766:SF1">
    <property type="entry name" value="TRYPTOPHAN--TRNA LIGASE, MITOCHONDRIAL"/>
    <property type="match status" value="1"/>
</dbReference>
<dbReference type="NCBIfam" id="TIGR00233">
    <property type="entry name" value="trpS"/>
    <property type="match status" value="1"/>
</dbReference>
<dbReference type="AlphaFoldDB" id="A0A381TDL0"/>
<dbReference type="GO" id="GO:0005739">
    <property type="term" value="C:mitochondrion"/>
    <property type="evidence" value="ECO:0007669"/>
    <property type="project" value="UniProtKB-SubCell"/>
</dbReference>
<dbReference type="Pfam" id="PF00579">
    <property type="entry name" value="tRNA-synt_1b"/>
    <property type="match status" value="1"/>
</dbReference>
<dbReference type="Gene3D" id="3.40.50.620">
    <property type="entry name" value="HUPs"/>
    <property type="match status" value="1"/>
</dbReference>
<dbReference type="EC" id="6.1.1.2" evidence="3"/>
<comment type="similarity">
    <text evidence="2">Belongs to the class-I aminoacyl-tRNA synthetase family.</text>
</comment>
<dbReference type="GO" id="GO:0006436">
    <property type="term" value="P:tryptophanyl-tRNA aminoacylation"/>
    <property type="evidence" value="ECO:0007669"/>
    <property type="project" value="InterPro"/>
</dbReference>
<evidence type="ECO:0000256" key="6">
    <source>
        <dbReference type="ARBA" id="ARBA00022840"/>
    </source>
</evidence>
<dbReference type="PRINTS" id="PR01039">
    <property type="entry name" value="TRNASYNTHTRP"/>
</dbReference>
<keyword evidence="8" id="KW-0030">Aminoacyl-tRNA synthetase</keyword>
<dbReference type="PANTHER" id="PTHR43766">
    <property type="entry name" value="TRYPTOPHAN--TRNA LIGASE, MITOCHONDRIAL"/>
    <property type="match status" value="1"/>
</dbReference>
<evidence type="ECO:0000256" key="7">
    <source>
        <dbReference type="ARBA" id="ARBA00022917"/>
    </source>
</evidence>
<dbReference type="FunFam" id="1.10.240.10:FF:000002">
    <property type="entry name" value="Tryptophan--tRNA ligase"/>
    <property type="match status" value="1"/>
</dbReference>
<dbReference type="GO" id="GO:0004830">
    <property type="term" value="F:tryptophan-tRNA ligase activity"/>
    <property type="evidence" value="ECO:0007669"/>
    <property type="project" value="UniProtKB-EC"/>
</dbReference>